<comment type="caution">
    <text evidence="2">The sequence shown here is derived from an EMBL/GenBank/DDBJ whole genome shotgun (WGS) entry which is preliminary data.</text>
</comment>
<dbReference type="AlphaFoldDB" id="A0A9X2GXR7"/>
<evidence type="ECO:0000313" key="2">
    <source>
        <dbReference type="EMBL" id="MCP2365817.1"/>
    </source>
</evidence>
<dbReference type="RefSeq" id="WP_253760369.1">
    <property type="nucleotide sequence ID" value="NZ_BAABKA010000019.1"/>
</dbReference>
<evidence type="ECO:0008006" key="4">
    <source>
        <dbReference type="Google" id="ProtNLM"/>
    </source>
</evidence>
<dbReference type="Gene3D" id="1.25.40.10">
    <property type="entry name" value="Tetratricopeptide repeat domain"/>
    <property type="match status" value="1"/>
</dbReference>
<proteinExistence type="predicted"/>
<dbReference type="InterPro" id="IPR011990">
    <property type="entry name" value="TPR-like_helical_dom_sf"/>
</dbReference>
<evidence type="ECO:0000256" key="1">
    <source>
        <dbReference type="SAM" id="MobiDB-lite"/>
    </source>
</evidence>
<dbReference type="EMBL" id="JAMZEB010000004">
    <property type="protein sequence ID" value="MCP2365817.1"/>
    <property type="molecule type" value="Genomic_DNA"/>
</dbReference>
<name>A0A9X2GXR7_9ACTN</name>
<gene>
    <name evidence="2" type="ORF">HD597_012921</name>
</gene>
<sequence>MDGGADWTGEAGDAAAATDQYAALLPIRERVLSTEHPDTLTTRNNLAYWTEEAEGTEPGGG</sequence>
<protein>
    <recommendedName>
        <fullName evidence="4">Tetratricopeptide repeat protein</fullName>
    </recommendedName>
</protein>
<keyword evidence="3" id="KW-1185">Reference proteome</keyword>
<accession>A0A9X2GXR7</accession>
<evidence type="ECO:0000313" key="3">
    <source>
        <dbReference type="Proteomes" id="UP001139648"/>
    </source>
</evidence>
<organism evidence="2 3">
    <name type="scientific">Nonomuraea thailandensis</name>
    <dbReference type="NCBI Taxonomy" id="1188745"/>
    <lineage>
        <taxon>Bacteria</taxon>
        <taxon>Bacillati</taxon>
        <taxon>Actinomycetota</taxon>
        <taxon>Actinomycetes</taxon>
        <taxon>Streptosporangiales</taxon>
        <taxon>Streptosporangiaceae</taxon>
        <taxon>Nonomuraea</taxon>
    </lineage>
</organism>
<feature type="region of interest" description="Disordered" evidence="1">
    <location>
        <begin position="32"/>
        <end position="61"/>
    </location>
</feature>
<dbReference type="Proteomes" id="UP001139648">
    <property type="component" value="Unassembled WGS sequence"/>
</dbReference>
<reference evidence="2" key="1">
    <citation type="submission" date="2022-06" db="EMBL/GenBank/DDBJ databases">
        <title>Sequencing the genomes of 1000 actinobacteria strains.</title>
        <authorList>
            <person name="Klenk H.-P."/>
        </authorList>
    </citation>
    <scope>NUCLEOTIDE SEQUENCE</scope>
    <source>
        <strain evidence="2">DSM 46694</strain>
    </source>
</reference>